<sequence length="116" mass="13173">MSDMPDDAGKIPDCFADLQPFVEYWAVPTMGERIERRVSCDYDEIVRFYDAGIERLEEILDYLDQYSPDCLPPAANTLYELSLGLIQAAIAVELHQWPCGPIATYPNTLRLLEGRS</sequence>
<name>A0ABW3BYW2_SPHXN</name>
<reference evidence="2" key="1">
    <citation type="journal article" date="2019" name="Int. J. Syst. Evol. Microbiol.">
        <title>The Global Catalogue of Microorganisms (GCM) 10K type strain sequencing project: providing services to taxonomists for standard genome sequencing and annotation.</title>
        <authorList>
            <consortium name="The Broad Institute Genomics Platform"/>
            <consortium name="The Broad Institute Genome Sequencing Center for Infectious Disease"/>
            <person name="Wu L."/>
            <person name="Ma J."/>
        </authorList>
    </citation>
    <scope>NUCLEOTIDE SEQUENCE [LARGE SCALE GENOMIC DNA]</scope>
    <source>
        <strain evidence="2">CCUG 52537</strain>
    </source>
</reference>
<proteinExistence type="predicted"/>
<keyword evidence="2" id="KW-1185">Reference proteome</keyword>
<protein>
    <submittedName>
        <fullName evidence="1">Uncharacterized protein</fullName>
    </submittedName>
</protein>
<organism evidence="1 2">
    <name type="scientific">Sphingosinicella xenopeptidilytica</name>
    <dbReference type="NCBI Taxonomy" id="364098"/>
    <lineage>
        <taxon>Bacteria</taxon>
        <taxon>Pseudomonadati</taxon>
        <taxon>Pseudomonadota</taxon>
        <taxon>Alphaproteobacteria</taxon>
        <taxon>Sphingomonadales</taxon>
        <taxon>Sphingosinicellaceae</taxon>
        <taxon>Sphingosinicella</taxon>
    </lineage>
</organism>
<gene>
    <name evidence="1" type="ORF">ACFQ00_03055</name>
</gene>
<dbReference type="EMBL" id="JBHTIK010000002">
    <property type="protein sequence ID" value="MFD0847289.1"/>
    <property type="molecule type" value="Genomic_DNA"/>
</dbReference>
<evidence type="ECO:0000313" key="2">
    <source>
        <dbReference type="Proteomes" id="UP001597124"/>
    </source>
</evidence>
<dbReference type="RefSeq" id="WP_381486038.1">
    <property type="nucleotide sequence ID" value="NZ_JBHTIK010000002.1"/>
</dbReference>
<dbReference type="Proteomes" id="UP001597124">
    <property type="component" value="Unassembled WGS sequence"/>
</dbReference>
<accession>A0ABW3BYW2</accession>
<evidence type="ECO:0000313" key="1">
    <source>
        <dbReference type="EMBL" id="MFD0847289.1"/>
    </source>
</evidence>
<comment type="caution">
    <text evidence="1">The sequence shown here is derived from an EMBL/GenBank/DDBJ whole genome shotgun (WGS) entry which is preliminary data.</text>
</comment>